<dbReference type="AlphaFoldDB" id="A0A4Y7LAS9"/>
<dbReference type="EMBL" id="CM010724">
    <property type="protein sequence ID" value="RZC81279.1"/>
    <property type="molecule type" value="Genomic_DNA"/>
</dbReference>
<sequence>MEEISMLDPETLECLRLTSAFLAMEPTHCLIYFARECGKGLITNEVQNFICQYCINKIGPLLES</sequence>
<dbReference type="STRING" id="3469.A0A4Y7LAS9"/>
<name>A0A4Y7LAS9_PAPSO</name>
<gene>
    <name evidence="1" type="ORF">C5167_043832</name>
</gene>
<proteinExistence type="predicted"/>
<evidence type="ECO:0000313" key="1">
    <source>
        <dbReference type="EMBL" id="RZC81279.1"/>
    </source>
</evidence>
<organism evidence="1 2">
    <name type="scientific">Papaver somniferum</name>
    <name type="common">Opium poppy</name>
    <dbReference type="NCBI Taxonomy" id="3469"/>
    <lineage>
        <taxon>Eukaryota</taxon>
        <taxon>Viridiplantae</taxon>
        <taxon>Streptophyta</taxon>
        <taxon>Embryophyta</taxon>
        <taxon>Tracheophyta</taxon>
        <taxon>Spermatophyta</taxon>
        <taxon>Magnoliopsida</taxon>
        <taxon>Ranunculales</taxon>
        <taxon>Papaveraceae</taxon>
        <taxon>Papaveroideae</taxon>
        <taxon>Papaver</taxon>
    </lineage>
</organism>
<dbReference type="Proteomes" id="UP000316621">
    <property type="component" value="Chromosome 10"/>
</dbReference>
<keyword evidence="2" id="KW-1185">Reference proteome</keyword>
<protein>
    <submittedName>
        <fullName evidence="1">Uncharacterized protein</fullName>
    </submittedName>
</protein>
<evidence type="ECO:0000313" key="2">
    <source>
        <dbReference type="Proteomes" id="UP000316621"/>
    </source>
</evidence>
<reference evidence="1 2" key="1">
    <citation type="journal article" date="2018" name="Science">
        <title>The opium poppy genome and morphinan production.</title>
        <authorList>
            <person name="Guo L."/>
            <person name="Winzer T."/>
            <person name="Yang X."/>
            <person name="Li Y."/>
            <person name="Ning Z."/>
            <person name="He Z."/>
            <person name="Teodor R."/>
            <person name="Lu Y."/>
            <person name="Bowser T.A."/>
            <person name="Graham I.A."/>
            <person name="Ye K."/>
        </authorList>
    </citation>
    <scope>NUCLEOTIDE SEQUENCE [LARGE SCALE GENOMIC DNA]</scope>
    <source>
        <strain evidence="2">cv. HN1</strain>
        <tissue evidence="1">Leaves</tissue>
    </source>
</reference>
<accession>A0A4Y7LAS9</accession>
<dbReference type="Gramene" id="RZC81279">
    <property type="protein sequence ID" value="RZC81279"/>
    <property type="gene ID" value="C5167_043832"/>
</dbReference>